<keyword evidence="4" id="KW-0472">Membrane</keyword>
<dbReference type="SMART" id="SM00054">
    <property type="entry name" value="EFh"/>
    <property type="match status" value="2"/>
</dbReference>
<dbReference type="EMBL" id="JACGWO010000001">
    <property type="protein sequence ID" value="KAK4440019.1"/>
    <property type="molecule type" value="Genomic_DNA"/>
</dbReference>
<evidence type="ECO:0000256" key="2">
    <source>
        <dbReference type="ARBA" id="ARBA00022837"/>
    </source>
</evidence>
<feature type="chain" id="PRO_5042230264" evidence="5">
    <location>
        <begin position="22"/>
        <end position="415"/>
    </location>
</feature>
<dbReference type="Pfam" id="PF13499">
    <property type="entry name" value="EF-hand_7"/>
    <property type="match status" value="1"/>
</dbReference>
<feature type="transmembrane region" description="Helical" evidence="4">
    <location>
        <begin position="138"/>
        <end position="159"/>
    </location>
</feature>
<keyword evidence="4" id="KW-1133">Transmembrane helix</keyword>
<keyword evidence="3" id="KW-0406">Ion transport</keyword>
<name>A0AAE1Z198_9LAMI</name>
<evidence type="ECO:0000256" key="3">
    <source>
        <dbReference type="ARBA" id="ARBA00023065"/>
    </source>
</evidence>
<keyword evidence="8" id="KW-1185">Reference proteome</keyword>
<evidence type="ECO:0000313" key="8">
    <source>
        <dbReference type="Proteomes" id="UP001293254"/>
    </source>
</evidence>
<sequence>MAATAALCLILLVFFISMVRARILTLRLNSSHDDLSTSDENQSSSPISANCGGPSIRSTCNHQYGFLPCAENGAGYVFQILVYQGLLMFREKQMAWEVRSSFILSELERLVKRLVFPHVVSGVFSSKENAQSQVSLGVGIYAGMTVFSLTLQWGICVIFGRRELTDKSKEHTEASRSNCLPAKEKLIILKDTGLLVDQGTRLFPTLLCSYLISSTPAKRLMTFIALVVSSLSLIAYFSYQIRNPWIQQRSLDYANYETLQTRFLEHVMQQGRLVNEDGTFNTDAMRKFFAEIDKDKDRRITHSELEKLVLDVITTGKMNIDHKMAISDIMKTFDFNNDGCINEQEFIEGCKKWIEEAKQSPENYFLNSTSIFQALLQLFRERKDNDPQGIERIMSKILKHAESPVTYHTGRKAKY</sequence>
<feature type="domain" description="EF-hand" evidence="6">
    <location>
        <begin position="321"/>
        <end position="356"/>
    </location>
</feature>
<evidence type="ECO:0000256" key="5">
    <source>
        <dbReference type="SAM" id="SignalP"/>
    </source>
</evidence>
<dbReference type="Gene3D" id="1.10.238.10">
    <property type="entry name" value="EF-hand"/>
    <property type="match status" value="1"/>
</dbReference>
<comment type="caution">
    <text evidence="7">The sequence shown here is derived from an EMBL/GenBank/DDBJ whole genome shotgun (WGS) entry which is preliminary data.</text>
</comment>
<accession>A0AAE1Z198</accession>
<dbReference type="PROSITE" id="PS50222">
    <property type="entry name" value="EF_HAND_2"/>
    <property type="match status" value="2"/>
</dbReference>
<organism evidence="7 8">
    <name type="scientific">Sesamum alatum</name>
    <dbReference type="NCBI Taxonomy" id="300844"/>
    <lineage>
        <taxon>Eukaryota</taxon>
        <taxon>Viridiplantae</taxon>
        <taxon>Streptophyta</taxon>
        <taxon>Embryophyta</taxon>
        <taxon>Tracheophyta</taxon>
        <taxon>Spermatophyta</taxon>
        <taxon>Magnoliopsida</taxon>
        <taxon>eudicotyledons</taxon>
        <taxon>Gunneridae</taxon>
        <taxon>Pentapetalae</taxon>
        <taxon>asterids</taxon>
        <taxon>lamiids</taxon>
        <taxon>Lamiales</taxon>
        <taxon>Pedaliaceae</taxon>
        <taxon>Sesamum</taxon>
    </lineage>
</organism>
<evidence type="ECO:0000256" key="4">
    <source>
        <dbReference type="SAM" id="Phobius"/>
    </source>
</evidence>
<gene>
    <name evidence="7" type="ORF">Salat_0336800</name>
</gene>
<dbReference type="PANTHER" id="PTHR31503">
    <property type="entry name" value="VACUOLAR CALCIUM ION TRANSPORTER"/>
    <property type="match status" value="1"/>
</dbReference>
<feature type="domain" description="EF-hand" evidence="6">
    <location>
        <begin position="280"/>
        <end position="315"/>
    </location>
</feature>
<dbReference type="InterPro" id="IPR018247">
    <property type="entry name" value="EF_Hand_1_Ca_BS"/>
</dbReference>
<keyword evidence="1" id="KW-0813">Transport</keyword>
<dbReference type="CDD" id="cd00051">
    <property type="entry name" value="EFh"/>
    <property type="match status" value="1"/>
</dbReference>
<dbReference type="InterPro" id="IPR002048">
    <property type="entry name" value="EF_hand_dom"/>
</dbReference>
<evidence type="ECO:0000256" key="1">
    <source>
        <dbReference type="ARBA" id="ARBA00022449"/>
    </source>
</evidence>
<evidence type="ECO:0000313" key="7">
    <source>
        <dbReference type="EMBL" id="KAK4440019.1"/>
    </source>
</evidence>
<dbReference type="Proteomes" id="UP001293254">
    <property type="component" value="Unassembled WGS sequence"/>
</dbReference>
<keyword evidence="4" id="KW-0812">Transmembrane</keyword>
<keyword evidence="5" id="KW-0732">Signal</keyword>
<dbReference type="SUPFAM" id="SSF47473">
    <property type="entry name" value="EF-hand"/>
    <property type="match status" value="1"/>
</dbReference>
<dbReference type="InterPro" id="IPR004713">
    <property type="entry name" value="CaH_exchang"/>
</dbReference>
<dbReference type="GO" id="GO:0015369">
    <property type="term" value="F:calcium:proton antiporter activity"/>
    <property type="evidence" value="ECO:0007669"/>
    <property type="project" value="TreeGrafter"/>
</dbReference>
<keyword evidence="1" id="KW-0050">Antiport</keyword>
<dbReference type="PROSITE" id="PS00018">
    <property type="entry name" value="EF_HAND_1"/>
    <property type="match status" value="2"/>
</dbReference>
<proteinExistence type="predicted"/>
<reference evidence="7" key="1">
    <citation type="submission" date="2020-06" db="EMBL/GenBank/DDBJ databases">
        <authorList>
            <person name="Li T."/>
            <person name="Hu X."/>
            <person name="Zhang T."/>
            <person name="Song X."/>
            <person name="Zhang H."/>
            <person name="Dai N."/>
            <person name="Sheng W."/>
            <person name="Hou X."/>
            <person name="Wei L."/>
        </authorList>
    </citation>
    <scope>NUCLEOTIDE SEQUENCE</scope>
    <source>
        <strain evidence="7">3651</strain>
        <tissue evidence="7">Leaf</tissue>
    </source>
</reference>
<feature type="signal peptide" evidence="5">
    <location>
        <begin position="1"/>
        <end position="21"/>
    </location>
</feature>
<dbReference type="InterPro" id="IPR011992">
    <property type="entry name" value="EF-hand-dom_pair"/>
</dbReference>
<feature type="transmembrane region" description="Helical" evidence="4">
    <location>
        <begin position="220"/>
        <end position="239"/>
    </location>
</feature>
<keyword evidence="2" id="KW-0106">Calcium</keyword>
<dbReference type="PANTHER" id="PTHR31503:SF85">
    <property type="entry name" value="CALCIUM-BINDING EF-HAND FAMILY PROTEIN"/>
    <property type="match status" value="1"/>
</dbReference>
<dbReference type="AlphaFoldDB" id="A0AAE1Z198"/>
<dbReference type="GO" id="GO:0006874">
    <property type="term" value="P:intracellular calcium ion homeostasis"/>
    <property type="evidence" value="ECO:0007669"/>
    <property type="project" value="TreeGrafter"/>
</dbReference>
<protein>
    <submittedName>
        <fullName evidence="7">Sodium/calcium exchanger NCL1</fullName>
    </submittedName>
</protein>
<dbReference type="GO" id="GO:0005509">
    <property type="term" value="F:calcium ion binding"/>
    <property type="evidence" value="ECO:0007669"/>
    <property type="project" value="InterPro"/>
</dbReference>
<reference evidence="7" key="2">
    <citation type="journal article" date="2024" name="Plant">
        <title>Genomic evolution and insights into agronomic trait innovations of Sesamum species.</title>
        <authorList>
            <person name="Miao H."/>
            <person name="Wang L."/>
            <person name="Qu L."/>
            <person name="Liu H."/>
            <person name="Sun Y."/>
            <person name="Le M."/>
            <person name="Wang Q."/>
            <person name="Wei S."/>
            <person name="Zheng Y."/>
            <person name="Lin W."/>
            <person name="Duan Y."/>
            <person name="Cao H."/>
            <person name="Xiong S."/>
            <person name="Wang X."/>
            <person name="Wei L."/>
            <person name="Li C."/>
            <person name="Ma Q."/>
            <person name="Ju M."/>
            <person name="Zhao R."/>
            <person name="Li G."/>
            <person name="Mu C."/>
            <person name="Tian Q."/>
            <person name="Mei H."/>
            <person name="Zhang T."/>
            <person name="Gao T."/>
            <person name="Zhang H."/>
        </authorList>
    </citation>
    <scope>NUCLEOTIDE SEQUENCE</scope>
    <source>
        <strain evidence="7">3651</strain>
    </source>
</reference>
<evidence type="ECO:0000259" key="6">
    <source>
        <dbReference type="PROSITE" id="PS50222"/>
    </source>
</evidence>
<dbReference type="GO" id="GO:0016020">
    <property type="term" value="C:membrane"/>
    <property type="evidence" value="ECO:0007669"/>
    <property type="project" value="InterPro"/>
</dbReference>